<dbReference type="PANTHER" id="PTHR11834">
    <property type="entry name" value="TRANSCRIPTIONAL ENHANCER FACTOR TEF RELATED"/>
    <property type="match status" value="1"/>
</dbReference>
<evidence type="ECO:0000313" key="9">
    <source>
        <dbReference type="EMBL" id="KAJ2929623.1"/>
    </source>
</evidence>
<feature type="compositionally biased region" description="Basic and acidic residues" evidence="7">
    <location>
        <begin position="125"/>
        <end position="135"/>
    </location>
</feature>
<dbReference type="InterPro" id="IPR000818">
    <property type="entry name" value="TEA/ATTS_dom"/>
</dbReference>
<reference evidence="9" key="1">
    <citation type="submission" date="2022-06" db="EMBL/GenBank/DDBJ databases">
        <title>Genome Sequence of Candolleomyces eurysporus.</title>
        <authorList>
            <person name="Buettner E."/>
        </authorList>
    </citation>
    <scope>NUCLEOTIDE SEQUENCE</scope>
    <source>
        <strain evidence="9">VTCC 930004</strain>
    </source>
</reference>
<dbReference type="InterPro" id="IPR050937">
    <property type="entry name" value="TEC1_TEAD_TF"/>
</dbReference>
<dbReference type="PANTHER" id="PTHR11834:SF0">
    <property type="entry name" value="PROTEIN SCALLOPED"/>
    <property type="match status" value="1"/>
</dbReference>
<dbReference type="GO" id="GO:0005634">
    <property type="term" value="C:nucleus"/>
    <property type="evidence" value="ECO:0007669"/>
    <property type="project" value="UniProtKB-SubCell"/>
</dbReference>
<keyword evidence="4" id="KW-0804">Transcription</keyword>
<gene>
    <name evidence="9" type="ORF">H1R20_g7467</name>
</gene>
<dbReference type="PROSITE" id="PS51088">
    <property type="entry name" value="TEA_2"/>
    <property type="match status" value="1"/>
</dbReference>
<feature type="domain" description="TEA" evidence="8">
    <location>
        <begin position="44"/>
        <end position="121"/>
    </location>
</feature>
<comment type="caution">
    <text evidence="9">The sequence shown here is derived from an EMBL/GenBank/DDBJ whole genome shotgun (WGS) entry which is preliminary data.</text>
</comment>
<keyword evidence="10" id="KW-1185">Reference proteome</keyword>
<dbReference type="EMBL" id="JANBPK010000864">
    <property type="protein sequence ID" value="KAJ2929623.1"/>
    <property type="molecule type" value="Genomic_DNA"/>
</dbReference>
<comment type="subcellular location">
    <subcellularLocation>
        <location evidence="1">Nucleus</location>
    </subcellularLocation>
</comment>
<evidence type="ECO:0000313" key="10">
    <source>
        <dbReference type="Proteomes" id="UP001140091"/>
    </source>
</evidence>
<comment type="similarity">
    <text evidence="2">Belongs to the TEC1 family.</text>
</comment>
<feature type="region of interest" description="Disordered" evidence="7">
    <location>
        <begin position="125"/>
        <end position="158"/>
    </location>
</feature>
<dbReference type="OrthoDB" id="10006572at2759"/>
<dbReference type="Gene3D" id="6.10.20.40">
    <property type="entry name" value="TEA/ATTS domain"/>
    <property type="match status" value="1"/>
</dbReference>
<dbReference type="InterPro" id="IPR038096">
    <property type="entry name" value="TEA/ATTS_sf"/>
</dbReference>
<dbReference type="Pfam" id="PF01285">
    <property type="entry name" value="TEA"/>
    <property type="match status" value="1"/>
</dbReference>
<sequence>MHASRPRNNFKVHTTPMSDFSVSARRTARSSMGRTGRKTFKTDKMRKQAVWPETVEAALLEALELYTPPPARGGRNRAPLQRFPKRNKVIAHHIFKVTGQVRTAKQVGSRIQQLRQTCRDPRLFSHLTDRSRFEDEGSDETSSAPSSPHSRAQSEVSTAPSIVDFSLSDQFSAPQTPRLTPAYPAVSHMVSLLVSVSEGDWNPRAHPAQLFVDLDHQSVDAVPTSNLTYTTTRSHLHVCPSVTVRLPGVETLAVYRNTFTVYSNEIPVNSQCFDITAYYDGTFVSQLAPDFWTEILGDAPAHDCVVVQTIGIPDSAPEIEITYQIDVDYQSNSSSPAPLSSPPSPSTYGSPAPITPYSAYSFDYSALPSPSTSTSFSICPPNPSYTLSLPLTSNSSFNSYSTETWPLSDNLSYQLQEYPTSPFVL</sequence>
<dbReference type="GO" id="GO:0000978">
    <property type="term" value="F:RNA polymerase II cis-regulatory region sequence-specific DNA binding"/>
    <property type="evidence" value="ECO:0007669"/>
    <property type="project" value="TreeGrafter"/>
</dbReference>
<name>A0A9W8JAW1_9AGAR</name>
<evidence type="ECO:0000256" key="4">
    <source>
        <dbReference type="ARBA" id="ARBA00023163"/>
    </source>
</evidence>
<dbReference type="GO" id="GO:0000981">
    <property type="term" value="F:DNA-binding transcription factor activity, RNA polymerase II-specific"/>
    <property type="evidence" value="ECO:0007669"/>
    <property type="project" value="TreeGrafter"/>
</dbReference>
<dbReference type="GO" id="GO:0005667">
    <property type="term" value="C:transcription regulator complex"/>
    <property type="evidence" value="ECO:0007669"/>
    <property type="project" value="TreeGrafter"/>
</dbReference>
<evidence type="ECO:0000256" key="3">
    <source>
        <dbReference type="ARBA" id="ARBA00023015"/>
    </source>
</evidence>
<dbReference type="Proteomes" id="UP001140091">
    <property type="component" value="Unassembled WGS sequence"/>
</dbReference>
<protein>
    <recommendedName>
        <fullName evidence="8">TEA domain-containing protein</fullName>
    </recommendedName>
</protein>
<feature type="DNA-binding region" description="TEA" evidence="6">
    <location>
        <begin position="44"/>
        <end position="121"/>
    </location>
</feature>
<proteinExistence type="inferred from homology"/>
<organism evidence="9 10">
    <name type="scientific">Candolleomyces eurysporus</name>
    <dbReference type="NCBI Taxonomy" id="2828524"/>
    <lineage>
        <taxon>Eukaryota</taxon>
        <taxon>Fungi</taxon>
        <taxon>Dikarya</taxon>
        <taxon>Basidiomycota</taxon>
        <taxon>Agaricomycotina</taxon>
        <taxon>Agaricomycetes</taxon>
        <taxon>Agaricomycetidae</taxon>
        <taxon>Agaricales</taxon>
        <taxon>Agaricineae</taxon>
        <taxon>Psathyrellaceae</taxon>
        <taxon>Candolleomyces</taxon>
    </lineage>
</organism>
<evidence type="ECO:0000256" key="6">
    <source>
        <dbReference type="PROSITE-ProRule" id="PRU00505"/>
    </source>
</evidence>
<feature type="compositionally biased region" description="Polar residues" evidence="7">
    <location>
        <begin position="140"/>
        <end position="158"/>
    </location>
</feature>
<keyword evidence="5" id="KW-0539">Nucleus</keyword>
<evidence type="ECO:0000256" key="1">
    <source>
        <dbReference type="ARBA" id="ARBA00004123"/>
    </source>
</evidence>
<evidence type="ECO:0000256" key="5">
    <source>
        <dbReference type="ARBA" id="ARBA00023242"/>
    </source>
</evidence>
<evidence type="ECO:0000256" key="2">
    <source>
        <dbReference type="ARBA" id="ARBA00008421"/>
    </source>
</evidence>
<feature type="non-terminal residue" evidence="9">
    <location>
        <position position="1"/>
    </location>
</feature>
<dbReference type="AlphaFoldDB" id="A0A9W8JAW1"/>
<dbReference type="SMART" id="SM00426">
    <property type="entry name" value="TEA"/>
    <property type="match status" value="1"/>
</dbReference>
<evidence type="ECO:0000259" key="8">
    <source>
        <dbReference type="PROSITE" id="PS51088"/>
    </source>
</evidence>
<keyword evidence="3" id="KW-0805">Transcription regulation</keyword>
<accession>A0A9W8JAW1</accession>
<evidence type="ECO:0000256" key="7">
    <source>
        <dbReference type="SAM" id="MobiDB-lite"/>
    </source>
</evidence>